<name>A0A382KZZ7_9ZZZZ</name>
<accession>A0A382KZZ7</accession>
<dbReference type="AlphaFoldDB" id="A0A382KZZ7"/>
<gene>
    <name evidence="1" type="ORF">METZ01_LOCUS281075</name>
</gene>
<feature type="non-terminal residue" evidence="1">
    <location>
        <position position="412"/>
    </location>
</feature>
<proteinExistence type="predicted"/>
<sequence>RLLWYEGGGGANVEFFSVDDKGKKILINDPDNADAIKAYRTADSAPYISRVVPAQGELSKTIEFAFVNADLSVDKSSVKMKLNGADVSISTSSTDDGIAVVHDHGDYFSPGDYTVELSYTESGGVSRVRSYSYSIPKGTVAVLMDKPVIYIPFDDTEGDKGVASVGNPVPAMTYTNGPELGVPALYPNGAGTAVRFDGSKNQDLKISDHPDINTGGTWPRGALSWEFWFKPEKLPVTGQIQTLWQQGGVTRGIHLYLSGTQDSDPTEADIYLMAWNRAQTLWGGALNQVGADNITAVKSTVNADRVYHLAFVLVGDDSGDLEGTLTGYLNGRQIGQVSGVHMLYAHADDASFANKWTNTVTHEGDSTGTGGLGFTGVIDDAAFYLSSLTEEQAVAHFEGGFAGKVSDAIEIT</sequence>
<dbReference type="InterPro" id="IPR013320">
    <property type="entry name" value="ConA-like_dom_sf"/>
</dbReference>
<protein>
    <recommendedName>
        <fullName evidence="2">LamG-like jellyroll fold domain-containing protein</fullName>
    </recommendedName>
</protein>
<feature type="non-terminal residue" evidence="1">
    <location>
        <position position="1"/>
    </location>
</feature>
<dbReference type="SUPFAM" id="SSF49899">
    <property type="entry name" value="Concanavalin A-like lectins/glucanases"/>
    <property type="match status" value="1"/>
</dbReference>
<evidence type="ECO:0000313" key="1">
    <source>
        <dbReference type="EMBL" id="SVC28221.1"/>
    </source>
</evidence>
<dbReference type="EMBL" id="UINC01082971">
    <property type="protein sequence ID" value="SVC28221.1"/>
    <property type="molecule type" value="Genomic_DNA"/>
</dbReference>
<reference evidence="1" key="1">
    <citation type="submission" date="2018-05" db="EMBL/GenBank/DDBJ databases">
        <authorList>
            <person name="Lanie J.A."/>
            <person name="Ng W.-L."/>
            <person name="Kazmierczak K.M."/>
            <person name="Andrzejewski T.M."/>
            <person name="Davidsen T.M."/>
            <person name="Wayne K.J."/>
            <person name="Tettelin H."/>
            <person name="Glass J.I."/>
            <person name="Rusch D."/>
            <person name="Podicherti R."/>
            <person name="Tsui H.-C.T."/>
            <person name="Winkler M.E."/>
        </authorList>
    </citation>
    <scope>NUCLEOTIDE SEQUENCE</scope>
</reference>
<dbReference type="Gene3D" id="2.60.120.200">
    <property type="match status" value="1"/>
</dbReference>
<organism evidence="1">
    <name type="scientific">marine metagenome</name>
    <dbReference type="NCBI Taxonomy" id="408172"/>
    <lineage>
        <taxon>unclassified sequences</taxon>
        <taxon>metagenomes</taxon>
        <taxon>ecological metagenomes</taxon>
    </lineage>
</organism>
<evidence type="ECO:0008006" key="2">
    <source>
        <dbReference type="Google" id="ProtNLM"/>
    </source>
</evidence>